<dbReference type="NCBIfam" id="TIGR00738">
    <property type="entry name" value="rrf2_super"/>
    <property type="match status" value="1"/>
</dbReference>
<dbReference type="InterPro" id="IPR036388">
    <property type="entry name" value="WH-like_DNA-bd_sf"/>
</dbReference>
<reference evidence="2" key="1">
    <citation type="journal article" date="2010" name="Stand. Genomic Sci.">
        <title>Complete genome sequence of Sulfurimonas autotrophica type strain (OK10).</title>
        <authorList>
            <person name="Sikorski J."/>
            <person name="Munk C."/>
            <person name="Lapidus A."/>
            <person name="Djao O."/>
            <person name="Lucas S."/>
            <person name="Glavina Del Rio T."/>
            <person name="Nolan M."/>
            <person name="Tice H."/>
            <person name="Han C."/>
            <person name="Cheng J."/>
            <person name="Tapia R."/>
            <person name="Goodwin L."/>
            <person name="Pitluck S."/>
            <person name="Liolios K."/>
            <person name="Ivanova N."/>
            <person name="Mavromatis K."/>
            <person name="Mikhailova N."/>
            <person name="Pati A."/>
            <person name="Sims D."/>
            <person name="Meincke L."/>
            <person name="Brettin T."/>
            <person name="Detter J."/>
            <person name="Chen A."/>
            <person name="Palaniappan K."/>
            <person name="Land M."/>
            <person name="Hauser L."/>
            <person name="Chang Y."/>
            <person name="Jeffries C."/>
            <person name="Rohde M."/>
            <person name="Lang E."/>
            <person name="Spring S."/>
            <person name="Goker M."/>
            <person name="Woyke T."/>
            <person name="Bristow J."/>
            <person name="Eisen J."/>
            <person name="Markowitz V."/>
            <person name="Hugenholtz P."/>
            <person name="Kyrpides N."/>
            <person name="Klenk H."/>
        </authorList>
    </citation>
    <scope>NUCLEOTIDE SEQUENCE [LARGE SCALE GENOMIC DNA]</scope>
    <source>
        <strain evidence="2">ATCC BAA-671 / DSM 16294 / JCM 11897 / OK10</strain>
    </source>
</reference>
<dbReference type="GO" id="GO:0005829">
    <property type="term" value="C:cytosol"/>
    <property type="evidence" value="ECO:0007669"/>
    <property type="project" value="TreeGrafter"/>
</dbReference>
<dbReference type="RefSeq" id="WP_013327442.1">
    <property type="nucleotide sequence ID" value="NC_014506.1"/>
</dbReference>
<sequence>MVGVSTKSLYGVAAMHALYNSPRNKLMQIKEIAAVTQISHGYLEQILSTLKKHGFVISVRGANGGYKLASDASKIIVLDVVEALEGELFTVSQNVGASVVLDSFWKDIQEKVRAVFNIKLSELDRAYATYFYEI</sequence>
<dbReference type="PANTHER" id="PTHR33221">
    <property type="entry name" value="WINGED HELIX-TURN-HELIX TRANSCRIPTIONAL REGULATOR, RRF2 FAMILY"/>
    <property type="match status" value="1"/>
</dbReference>
<name>E0UPF9_SULAO</name>
<keyword evidence="2" id="KW-1185">Reference proteome</keyword>
<dbReference type="EMBL" id="CP002205">
    <property type="protein sequence ID" value="ADN09689.1"/>
    <property type="molecule type" value="Genomic_DNA"/>
</dbReference>
<dbReference type="eggNOG" id="COG1959">
    <property type="taxonomic scope" value="Bacteria"/>
</dbReference>
<dbReference type="OrthoDB" id="9800519at2"/>
<gene>
    <name evidence="1" type="ordered locus">Saut_1642</name>
</gene>
<protein>
    <submittedName>
        <fullName evidence="1">Transcriptional regulator, BadM/Rrf2 family</fullName>
    </submittedName>
</protein>
<accession>E0UPF9</accession>
<dbReference type="InterPro" id="IPR036390">
    <property type="entry name" value="WH_DNA-bd_sf"/>
</dbReference>
<dbReference type="KEGG" id="sua:Saut_1642"/>
<dbReference type="PANTHER" id="PTHR33221:SF15">
    <property type="entry name" value="HTH-TYPE TRANSCRIPTIONAL REGULATOR YWGB-RELATED"/>
    <property type="match status" value="1"/>
</dbReference>
<dbReference type="GO" id="GO:0003700">
    <property type="term" value="F:DNA-binding transcription factor activity"/>
    <property type="evidence" value="ECO:0007669"/>
    <property type="project" value="TreeGrafter"/>
</dbReference>
<dbReference type="PROSITE" id="PS51197">
    <property type="entry name" value="HTH_RRF2_2"/>
    <property type="match status" value="1"/>
</dbReference>
<dbReference type="Gene3D" id="1.10.10.10">
    <property type="entry name" value="Winged helix-like DNA-binding domain superfamily/Winged helix DNA-binding domain"/>
    <property type="match status" value="1"/>
</dbReference>
<dbReference type="Proteomes" id="UP000007803">
    <property type="component" value="Chromosome"/>
</dbReference>
<dbReference type="InterPro" id="IPR000944">
    <property type="entry name" value="Tscrpt_reg_Rrf2"/>
</dbReference>
<dbReference type="STRING" id="563040.Saut_1642"/>
<dbReference type="Pfam" id="PF02082">
    <property type="entry name" value="Rrf2"/>
    <property type="match status" value="1"/>
</dbReference>
<evidence type="ECO:0000313" key="1">
    <source>
        <dbReference type="EMBL" id="ADN09689.1"/>
    </source>
</evidence>
<proteinExistence type="predicted"/>
<dbReference type="HOGENOM" id="CLU_107144_0_1_7"/>
<organism evidence="1 2">
    <name type="scientific">Sulfurimonas autotrophica (strain ATCC BAA-671 / DSM 16294 / JCM 11897 / OK10)</name>
    <dbReference type="NCBI Taxonomy" id="563040"/>
    <lineage>
        <taxon>Bacteria</taxon>
        <taxon>Pseudomonadati</taxon>
        <taxon>Campylobacterota</taxon>
        <taxon>Epsilonproteobacteria</taxon>
        <taxon>Campylobacterales</taxon>
        <taxon>Sulfurimonadaceae</taxon>
        <taxon>Sulfurimonas</taxon>
    </lineage>
</organism>
<dbReference type="SUPFAM" id="SSF46785">
    <property type="entry name" value="Winged helix' DNA-binding domain"/>
    <property type="match status" value="1"/>
</dbReference>
<evidence type="ECO:0000313" key="2">
    <source>
        <dbReference type="Proteomes" id="UP000007803"/>
    </source>
</evidence>
<dbReference type="AlphaFoldDB" id="E0UPF9"/>